<dbReference type="Gene3D" id="3.40.50.970">
    <property type="match status" value="1"/>
</dbReference>
<dbReference type="PANTHER" id="PTHR42897">
    <property type="entry name" value="PYRUVATE SYNTHASE SUBUNIT PORB"/>
    <property type="match status" value="1"/>
</dbReference>
<dbReference type="Proteomes" id="UP000639010">
    <property type="component" value="Unassembled WGS sequence"/>
</dbReference>
<dbReference type="InterPro" id="IPR029061">
    <property type="entry name" value="THDP-binding"/>
</dbReference>
<dbReference type="EC" id="1.2.7.1" evidence="3"/>
<gene>
    <name evidence="3" type="ORF">H4684_002138</name>
</gene>
<dbReference type="SUPFAM" id="SSF52518">
    <property type="entry name" value="Thiamin diphosphate-binding fold (THDP-binding)"/>
    <property type="match status" value="1"/>
</dbReference>
<organism evidence="3 4">
    <name type="scientific">Desulfomicrobium macestii</name>
    <dbReference type="NCBI Taxonomy" id="90731"/>
    <lineage>
        <taxon>Bacteria</taxon>
        <taxon>Pseudomonadati</taxon>
        <taxon>Thermodesulfobacteriota</taxon>
        <taxon>Desulfovibrionia</taxon>
        <taxon>Desulfovibrionales</taxon>
        <taxon>Desulfomicrobiaceae</taxon>
        <taxon>Desulfomicrobium</taxon>
    </lineage>
</organism>
<dbReference type="Pfam" id="PF02775">
    <property type="entry name" value="TPP_enzyme_C"/>
    <property type="match status" value="1"/>
</dbReference>
<evidence type="ECO:0000256" key="1">
    <source>
        <dbReference type="ARBA" id="ARBA00023002"/>
    </source>
</evidence>
<keyword evidence="4" id="KW-1185">Reference proteome</keyword>
<proteinExistence type="predicted"/>
<dbReference type="InterPro" id="IPR051479">
    <property type="entry name" value="PorB-like"/>
</dbReference>
<dbReference type="RefSeq" id="WP_192623698.1">
    <property type="nucleotide sequence ID" value="NZ_JADBGG010000014.1"/>
</dbReference>
<comment type="caution">
    <text evidence="3">The sequence shown here is derived from an EMBL/GenBank/DDBJ whole genome shotgun (WGS) entry which is preliminary data.</text>
</comment>
<dbReference type="GO" id="GO:0019164">
    <property type="term" value="F:pyruvate synthase activity"/>
    <property type="evidence" value="ECO:0007669"/>
    <property type="project" value="UniProtKB-EC"/>
</dbReference>
<sequence>MSKKIITPVSALADILPKDYQDLVTEGPHGKSLGIQNLGTFKEITEEHPHCAGCGVSLGVRLVLAALPAPEDTLIVGTPGCSFFALSQTSLNYATSAFGNQNAVASGLKRMLKIRYPEQIKDVVVMVGDGGIADIGLDLTLHSWFRGENITTIMLDNEVYGNTGGQESGMSSQGRVLSMAPKGKNFPKVPVFELARTSGCVYGSKVTVADPKRIGQSVVKAILIARKLGPTYVQIYTPCPTNLKFNPSETISIAWKAQKDHYAFEEFITEEAAELMAARAAT</sequence>
<keyword evidence="3" id="KW-0670">Pyruvate</keyword>
<evidence type="ECO:0000259" key="2">
    <source>
        <dbReference type="Pfam" id="PF02775"/>
    </source>
</evidence>
<reference evidence="3 4" key="1">
    <citation type="submission" date="2020-10" db="EMBL/GenBank/DDBJ databases">
        <title>Genomic Encyclopedia of Type Strains, Phase IV (KMG-IV): sequencing the most valuable type-strain genomes for metagenomic binning, comparative biology and taxonomic classification.</title>
        <authorList>
            <person name="Goeker M."/>
        </authorList>
    </citation>
    <scope>NUCLEOTIDE SEQUENCE [LARGE SCALE GENOMIC DNA]</scope>
    <source>
        <strain evidence="3 4">DSM 4194</strain>
    </source>
</reference>
<accession>A0ABR9H448</accession>
<evidence type="ECO:0000313" key="3">
    <source>
        <dbReference type="EMBL" id="MBE1425485.1"/>
    </source>
</evidence>
<protein>
    <submittedName>
        <fullName evidence="3">Pyruvate ferredoxin oxidoreductase beta subunit</fullName>
        <ecNumber evidence="3">1.2.7.1</ecNumber>
    </submittedName>
</protein>
<dbReference type="EMBL" id="JADBGG010000014">
    <property type="protein sequence ID" value="MBE1425485.1"/>
    <property type="molecule type" value="Genomic_DNA"/>
</dbReference>
<name>A0ABR9H448_9BACT</name>
<dbReference type="InterPro" id="IPR011766">
    <property type="entry name" value="TPP_enzyme_TPP-bd"/>
</dbReference>
<feature type="domain" description="Thiamine pyrophosphate enzyme TPP-binding" evidence="2">
    <location>
        <begin position="92"/>
        <end position="235"/>
    </location>
</feature>
<evidence type="ECO:0000313" key="4">
    <source>
        <dbReference type="Proteomes" id="UP000639010"/>
    </source>
</evidence>
<keyword evidence="1 3" id="KW-0560">Oxidoreductase</keyword>
<dbReference type="PANTHER" id="PTHR42897:SF2">
    <property type="entry name" value="PYRUVATE SYNTHASE SUBUNIT PORB"/>
    <property type="match status" value="1"/>
</dbReference>